<dbReference type="InterPro" id="IPR013249">
    <property type="entry name" value="RNA_pol_sigma70_r4_t2"/>
</dbReference>
<dbReference type="PANTHER" id="PTHR30173:SF36">
    <property type="entry name" value="ECF RNA POLYMERASE SIGMA FACTOR SIGJ"/>
    <property type="match status" value="1"/>
</dbReference>
<dbReference type="InterPro" id="IPR052704">
    <property type="entry name" value="ECF_Sigma-70_Domain"/>
</dbReference>
<dbReference type="NCBIfam" id="TIGR02937">
    <property type="entry name" value="sigma70-ECF"/>
    <property type="match status" value="1"/>
</dbReference>
<name>A0ABY1LXX9_9BACL</name>
<feature type="domain" description="RNA polymerase sigma factor 70 region 4 type 2" evidence="3">
    <location>
        <begin position="120"/>
        <end position="169"/>
    </location>
</feature>
<dbReference type="Gene3D" id="1.10.10.10">
    <property type="entry name" value="Winged helix-like DNA-binding domain superfamily/Winged helix DNA-binding domain"/>
    <property type="match status" value="1"/>
</dbReference>
<comment type="subunit">
    <text evidence="1">Interacts transiently with the RNA polymerase catalytic core formed by RpoA, RpoB, RpoC and RpoZ (2 alpha, 1 beta, 1 beta' and 1 omega subunit) to form the RNA polymerase holoenzyme that can initiate transcription.</text>
</comment>
<dbReference type="NCBIfam" id="NF007214">
    <property type="entry name" value="PRK09636.1"/>
    <property type="match status" value="1"/>
</dbReference>
<gene>
    <name evidence="4" type="ORF">SAMN02744124_02313</name>
</gene>
<accession>A0ABY1LXX9</accession>
<organism evidence="4 5">
    <name type="scientific">Paenibacillus barengoltzii J12</name>
    <dbReference type="NCBI Taxonomy" id="935846"/>
    <lineage>
        <taxon>Bacteria</taxon>
        <taxon>Bacillati</taxon>
        <taxon>Bacillota</taxon>
        <taxon>Bacilli</taxon>
        <taxon>Bacillales</taxon>
        <taxon>Paenibacillaceae</taxon>
        <taxon>Paenibacillus</taxon>
    </lineage>
</organism>
<dbReference type="InterPro" id="IPR013325">
    <property type="entry name" value="RNA_pol_sigma_r2"/>
</dbReference>
<keyword evidence="5" id="KW-1185">Reference proteome</keyword>
<dbReference type="Proteomes" id="UP000192939">
    <property type="component" value="Unassembled WGS sequence"/>
</dbReference>
<protein>
    <submittedName>
        <fullName evidence="4">RNA polymerase sigma-70 factor, ECF subfamily</fullName>
    </submittedName>
</protein>
<dbReference type="Pfam" id="PF08281">
    <property type="entry name" value="Sigma70_r4_2"/>
    <property type="match status" value="1"/>
</dbReference>
<sequence>MRKEGWLHMPTTTNLTQLYQEYRHAMTALSYRLIGSWSEAEDLVQDVFAELQQNEQLDDIRQPKSYLMRAVVNRSLNALKSPRLSRETYTGPWLPEPVFDPGLETQLDRVLREEQVSYAFMVLLERLTPEERTVFVLRESFAMEYEEIADLLGKSVVACRKLLSRARQKVKSEPAMAAAPANDQMAETWSREFLKAAKTGDFGPLLELIREDAVLISDGGGKVRAAINPILSRARVIAFWQGIQAKGTLQGDWVPTRINGETGLVHYRDGKVVHIIMFEGDAQGRIRRFYLVSNPDKLIGAPPPGHK</sequence>
<dbReference type="Gene3D" id="1.10.1740.10">
    <property type="match status" value="1"/>
</dbReference>
<evidence type="ECO:0000256" key="1">
    <source>
        <dbReference type="ARBA" id="ARBA00011344"/>
    </source>
</evidence>
<evidence type="ECO:0000313" key="5">
    <source>
        <dbReference type="Proteomes" id="UP000192939"/>
    </source>
</evidence>
<dbReference type="SUPFAM" id="SSF88659">
    <property type="entry name" value="Sigma3 and sigma4 domains of RNA polymerase sigma factors"/>
    <property type="match status" value="1"/>
</dbReference>
<reference evidence="4 5" key="1">
    <citation type="submission" date="2017-04" db="EMBL/GenBank/DDBJ databases">
        <authorList>
            <person name="Varghese N."/>
            <person name="Submissions S."/>
        </authorList>
    </citation>
    <scope>NUCLEOTIDE SEQUENCE [LARGE SCALE GENOMIC DNA]</scope>
    <source>
        <strain evidence="4 5">J12</strain>
    </source>
</reference>
<evidence type="ECO:0000313" key="4">
    <source>
        <dbReference type="EMBL" id="SMF29176.1"/>
    </source>
</evidence>
<evidence type="ECO:0000259" key="2">
    <source>
        <dbReference type="Pfam" id="PF04542"/>
    </source>
</evidence>
<evidence type="ECO:0000259" key="3">
    <source>
        <dbReference type="Pfam" id="PF08281"/>
    </source>
</evidence>
<proteinExistence type="predicted"/>
<feature type="domain" description="RNA polymerase sigma-70 region 2" evidence="2">
    <location>
        <begin position="18"/>
        <end position="81"/>
    </location>
</feature>
<dbReference type="EMBL" id="FXAE01000021">
    <property type="protein sequence ID" value="SMF29176.1"/>
    <property type="molecule type" value="Genomic_DNA"/>
</dbReference>
<comment type="caution">
    <text evidence="4">The sequence shown here is derived from an EMBL/GenBank/DDBJ whole genome shotgun (WGS) entry which is preliminary data.</text>
</comment>
<dbReference type="SUPFAM" id="SSF88946">
    <property type="entry name" value="Sigma2 domain of RNA polymerase sigma factors"/>
    <property type="match status" value="1"/>
</dbReference>
<dbReference type="Pfam" id="PF04542">
    <property type="entry name" value="Sigma70_r2"/>
    <property type="match status" value="1"/>
</dbReference>
<dbReference type="SUPFAM" id="SSF54427">
    <property type="entry name" value="NTF2-like"/>
    <property type="match status" value="1"/>
</dbReference>
<dbReference type="InterPro" id="IPR013324">
    <property type="entry name" value="RNA_pol_sigma_r3/r4-like"/>
</dbReference>
<dbReference type="InterPro" id="IPR032710">
    <property type="entry name" value="NTF2-like_dom_sf"/>
</dbReference>
<dbReference type="InterPro" id="IPR014284">
    <property type="entry name" value="RNA_pol_sigma-70_dom"/>
</dbReference>
<dbReference type="CDD" id="cd06171">
    <property type="entry name" value="Sigma70_r4"/>
    <property type="match status" value="1"/>
</dbReference>
<dbReference type="InterPro" id="IPR007627">
    <property type="entry name" value="RNA_pol_sigma70_r2"/>
</dbReference>
<dbReference type="InterPro" id="IPR036388">
    <property type="entry name" value="WH-like_DNA-bd_sf"/>
</dbReference>
<dbReference type="PANTHER" id="PTHR30173">
    <property type="entry name" value="SIGMA 19 FACTOR"/>
    <property type="match status" value="1"/>
</dbReference>